<gene>
    <name evidence="2" type="ORF">PI95_027695</name>
</gene>
<accession>A0A846HFA5</accession>
<dbReference type="AlphaFoldDB" id="A0A846HFA5"/>
<dbReference type="Pfam" id="PF18480">
    <property type="entry name" value="DUF5615"/>
    <property type="match status" value="1"/>
</dbReference>
<dbReference type="RefSeq" id="WP_039741849.1">
    <property type="nucleotide sequence ID" value="NZ_JTCM02000099.1"/>
</dbReference>
<evidence type="ECO:0000313" key="3">
    <source>
        <dbReference type="Proteomes" id="UP000031549"/>
    </source>
</evidence>
<keyword evidence="3" id="KW-1185">Reference proteome</keyword>
<protein>
    <recommendedName>
        <fullName evidence="1">DUF5615 domain-containing protein</fullName>
    </recommendedName>
</protein>
<sequence length="123" mass="13940">MKILIDMNLSPQWTQVFAKYEIESVHWSAVGDPRATDNVIMEWAKVNDYIVFTNDLDFGAMLAATQAETPSVIQVRTQDVLPVNLESLIIQVLRQFELQLESGALITVDENRSRVRILPIAPQ</sequence>
<reference evidence="2 3" key="1">
    <citation type="journal article" date="2015" name="Genome Announc.">
        <title>Draft Genome Sequence of Cyanobacterium Hassallia byssoidea Strain VB512170, Isolated from Monuments in India.</title>
        <authorList>
            <person name="Singh D."/>
            <person name="Chandrababunaidu M.M."/>
            <person name="Panda A."/>
            <person name="Sen D."/>
            <person name="Bhattacharyya S."/>
            <person name="Adhikary S.P."/>
            <person name="Tripathy S."/>
        </authorList>
    </citation>
    <scope>NUCLEOTIDE SEQUENCE [LARGE SCALE GENOMIC DNA]</scope>
    <source>
        <strain evidence="2 3">VB512170</strain>
    </source>
</reference>
<evidence type="ECO:0000259" key="1">
    <source>
        <dbReference type="Pfam" id="PF18480"/>
    </source>
</evidence>
<proteinExistence type="predicted"/>
<dbReference type="Proteomes" id="UP000031549">
    <property type="component" value="Unassembled WGS sequence"/>
</dbReference>
<feature type="domain" description="DUF5615" evidence="1">
    <location>
        <begin position="1"/>
        <end position="110"/>
    </location>
</feature>
<comment type="caution">
    <text evidence="2">The sequence shown here is derived from an EMBL/GenBank/DDBJ whole genome shotgun (WGS) entry which is preliminary data.</text>
</comment>
<dbReference type="InterPro" id="IPR041049">
    <property type="entry name" value="DUF5615"/>
</dbReference>
<name>A0A846HFA5_9CYAN</name>
<evidence type="ECO:0000313" key="2">
    <source>
        <dbReference type="EMBL" id="NEU76207.1"/>
    </source>
</evidence>
<organism evidence="2 3">
    <name type="scientific">Hassallia byssoidea VB512170</name>
    <dbReference type="NCBI Taxonomy" id="1304833"/>
    <lineage>
        <taxon>Bacteria</taxon>
        <taxon>Bacillati</taxon>
        <taxon>Cyanobacteriota</taxon>
        <taxon>Cyanophyceae</taxon>
        <taxon>Nostocales</taxon>
        <taxon>Tolypothrichaceae</taxon>
        <taxon>Hassallia</taxon>
    </lineage>
</organism>
<dbReference type="EMBL" id="JTCM02000099">
    <property type="protein sequence ID" value="NEU76207.1"/>
    <property type="molecule type" value="Genomic_DNA"/>
</dbReference>